<dbReference type="PANTHER" id="PTHR12994:SF17">
    <property type="entry name" value="LD30995P"/>
    <property type="match status" value="1"/>
</dbReference>
<dbReference type="EC" id="3.4.-.-" evidence="1"/>
<evidence type="ECO:0000313" key="1">
    <source>
        <dbReference type="EMBL" id="MPL99440.1"/>
    </source>
</evidence>
<dbReference type="GO" id="GO:0016805">
    <property type="term" value="F:dipeptidase activity"/>
    <property type="evidence" value="ECO:0007669"/>
    <property type="project" value="InterPro"/>
</dbReference>
<dbReference type="Pfam" id="PF03577">
    <property type="entry name" value="Peptidase_C69"/>
    <property type="match status" value="1"/>
</dbReference>
<name>A0A644W7I6_9ZZZZ</name>
<keyword evidence="1" id="KW-0378">Hydrolase</keyword>
<dbReference type="GO" id="GO:0070004">
    <property type="term" value="F:cysteine-type exopeptidase activity"/>
    <property type="evidence" value="ECO:0007669"/>
    <property type="project" value="InterPro"/>
</dbReference>
<accession>A0A644W7I6</accession>
<reference evidence="1" key="1">
    <citation type="submission" date="2019-08" db="EMBL/GenBank/DDBJ databases">
        <authorList>
            <person name="Kucharzyk K."/>
            <person name="Murdoch R.W."/>
            <person name="Higgins S."/>
            <person name="Loffler F."/>
        </authorList>
    </citation>
    <scope>NUCLEOTIDE SEQUENCE</scope>
</reference>
<dbReference type="Gene3D" id="3.60.60.10">
    <property type="entry name" value="Penicillin V Acylase, Chain A"/>
    <property type="match status" value="1"/>
</dbReference>
<sequence length="309" mass="34551">MVGKNATTDGSVITSHTCDGRYRSWLNIVPAASHDEKDMLDIQWGTMMTETPWDTRGVETKGKIKQVKKTFAYLNVAYPCMNEKQLIIGESTISGRKELVNSKGLFLIENLEAIVLQRCSTAREAISLIGELVKEYGYADGGECITIADKKEVWVLEIFGEGPDKVGSVWAAQRIPDDHVGVCANISRIGELDLKNKDYFMASDNVFSVAKKMGFWDGKETFKFWKAYSGSKPFQIREFFILSSLAPSLNLDYNAEELPFSVKPDNKVSVRDVMALLRSTFEGTPWDMTQNLKMVSSTKTKPGKPSAIR</sequence>
<gene>
    <name evidence="1" type="primary">pepDA_6</name>
    <name evidence="1" type="ORF">SDC9_45658</name>
</gene>
<protein>
    <submittedName>
        <fullName evidence="1">Dipeptidase A</fullName>
        <ecNumber evidence="1">3.4.-.-</ecNumber>
    </submittedName>
</protein>
<comment type="caution">
    <text evidence="1">The sequence shown here is derived from an EMBL/GenBank/DDBJ whole genome shotgun (WGS) entry which is preliminary data.</text>
</comment>
<dbReference type="PANTHER" id="PTHR12994">
    <property type="entry name" value="SECERNIN"/>
    <property type="match status" value="1"/>
</dbReference>
<dbReference type="EMBL" id="VSSQ01000667">
    <property type="protein sequence ID" value="MPL99440.1"/>
    <property type="molecule type" value="Genomic_DNA"/>
</dbReference>
<dbReference type="InterPro" id="IPR005322">
    <property type="entry name" value="Peptidase_C69"/>
</dbReference>
<organism evidence="1">
    <name type="scientific">bioreactor metagenome</name>
    <dbReference type="NCBI Taxonomy" id="1076179"/>
    <lineage>
        <taxon>unclassified sequences</taxon>
        <taxon>metagenomes</taxon>
        <taxon>ecological metagenomes</taxon>
    </lineage>
</organism>
<dbReference type="GO" id="GO:0006508">
    <property type="term" value="P:proteolysis"/>
    <property type="evidence" value="ECO:0007669"/>
    <property type="project" value="InterPro"/>
</dbReference>
<proteinExistence type="predicted"/>
<dbReference type="AlphaFoldDB" id="A0A644W7I6"/>